<reference evidence="1" key="2">
    <citation type="journal article" date="2015" name="Fish Shellfish Immunol.">
        <title>Early steps in the European eel (Anguilla anguilla)-Vibrio vulnificus interaction in the gills: Role of the RtxA13 toxin.</title>
        <authorList>
            <person name="Callol A."/>
            <person name="Pajuelo D."/>
            <person name="Ebbesson L."/>
            <person name="Teles M."/>
            <person name="MacKenzie S."/>
            <person name="Amaro C."/>
        </authorList>
    </citation>
    <scope>NUCLEOTIDE SEQUENCE</scope>
</reference>
<dbReference type="EMBL" id="GBXM01050415">
    <property type="protein sequence ID" value="JAH58162.1"/>
    <property type="molecule type" value="Transcribed_RNA"/>
</dbReference>
<protein>
    <submittedName>
        <fullName evidence="1">Uncharacterized protein</fullName>
    </submittedName>
</protein>
<name>A0A0E9TXG1_ANGAN</name>
<accession>A0A0E9TXG1</accession>
<proteinExistence type="predicted"/>
<evidence type="ECO:0000313" key="1">
    <source>
        <dbReference type="EMBL" id="JAH58162.1"/>
    </source>
</evidence>
<organism evidence="1">
    <name type="scientific">Anguilla anguilla</name>
    <name type="common">European freshwater eel</name>
    <name type="synonym">Muraena anguilla</name>
    <dbReference type="NCBI Taxonomy" id="7936"/>
    <lineage>
        <taxon>Eukaryota</taxon>
        <taxon>Metazoa</taxon>
        <taxon>Chordata</taxon>
        <taxon>Craniata</taxon>
        <taxon>Vertebrata</taxon>
        <taxon>Euteleostomi</taxon>
        <taxon>Actinopterygii</taxon>
        <taxon>Neopterygii</taxon>
        <taxon>Teleostei</taxon>
        <taxon>Anguilliformes</taxon>
        <taxon>Anguillidae</taxon>
        <taxon>Anguilla</taxon>
    </lineage>
</organism>
<sequence>MWIYIHQYLLFVTNTSITNNQNKVIYRRKKKLIGNGTFQLISCRVHLMAKLMKINNVFN</sequence>
<reference evidence="1" key="1">
    <citation type="submission" date="2014-11" db="EMBL/GenBank/DDBJ databases">
        <authorList>
            <person name="Amaro Gonzalez C."/>
        </authorList>
    </citation>
    <scope>NUCLEOTIDE SEQUENCE</scope>
</reference>
<dbReference type="AlphaFoldDB" id="A0A0E9TXG1"/>